<evidence type="ECO:0000256" key="1">
    <source>
        <dbReference type="SAM" id="MobiDB-lite"/>
    </source>
</evidence>
<dbReference type="AlphaFoldDB" id="A0A8S1HWV4"/>
<evidence type="ECO:0000313" key="2">
    <source>
        <dbReference type="EMBL" id="CAD6198804.1"/>
    </source>
</evidence>
<proteinExistence type="predicted"/>
<keyword evidence="3" id="KW-1185">Reference proteome</keyword>
<reference evidence="2" key="1">
    <citation type="submission" date="2020-10" db="EMBL/GenBank/DDBJ databases">
        <authorList>
            <person name="Kikuchi T."/>
        </authorList>
    </citation>
    <scope>NUCLEOTIDE SEQUENCE</scope>
    <source>
        <strain evidence="2">NKZ352</strain>
    </source>
</reference>
<dbReference type="Proteomes" id="UP000835052">
    <property type="component" value="Unassembled WGS sequence"/>
</dbReference>
<protein>
    <submittedName>
        <fullName evidence="2">Uncharacterized protein</fullName>
    </submittedName>
</protein>
<feature type="region of interest" description="Disordered" evidence="1">
    <location>
        <begin position="1"/>
        <end position="48"/>
    </location>
</feature>
<sequence length="247" mass="27301">MSRRVVSSNFQSETSRQPLKIEVNEESSQNRRSALSCSSSSNSSICSQSSSCTTDSLLKIEFRPCAVHPPATNRDNFCQLHGNQYSSRSDSNRTHTSSIVPRTGMSRGSASQNSHGSRGGSRLSSLGNLFTSLFSFFETNPTAGKMVLAAIGLYLVLCSIEVILPKIVELFVRMLYPGVRYTTVAFEQLFGAITNLFTRADQVIHATYCDFATRWCQSHRLMCDVRCSFVEQAFAQARSQLAPPPQL</sequence>
<organism evidence="2 3">
    <name type="scientific">Caenorhabditis auriculariae</name>
    <dbReference type="NCBI Taxonomy" id="2777116"/>
    <lineage>
        <taxon>Eukaryota</taxon>
        <taxon>Metazoa</taxon>
        <taxon>Ecdysozoa</taxon>
        <taxon>Nematoda</taxon>
        <taxon>Chromadorea</taxon>
        <taxon>Rhabditida</taxon>
        <taxon>Rhabditina</taxon>
        <taxon>Rhabditomorpha</taxon>
        <taxon>Rhabditoidea</taxon>
        <taxon>Rhabditidae</taxon>
        <taxon>Peloderinae</taxon>
        <taxon>Caenorhabditis</taxon>
    </lineage>
</organism>
<evidence type="ECO:0000313" key="3">
    <source>
        <dbReference type="Proteomes" id="UP000835052"/>
    </source>
</evidence>
<feature type="compositionally biased region" description="Low complexity" evidence="1">
    <location>
        <begin position="30"/>
        <end position="48"/>
    </location>
</feature>
<gene>
    <name evidence="2" type="ORF">CAUJ_LOCUS14710</name>
</gene>
<dbReference type="EMBL" id="CAJGYM010000139">
    <property type="protein sequence ID" value="CAD6198804.1"/>
    <property type="molecule type" value="Genomic_DNA"/>
</dbReference>
<accession>A0A8S1HWV4</accession>
<comment type="caution">
    <text evidence="2">The sequence shown here is derived from an EMBL/GenBank/DDBJ whole genome shotgun (WGS) entry which is preliminary data.</text>
</comment>
<feature type="region of interest" description="Disordered" evidence="1">
    <location>
        <begin position="83"/>
        <end position="121"/>
    </location>
</feature>
<feature type="compositionally biased region" description="Polar residues" evidence="1">
    <location>
        <begin position="83"/>
        <end position="115"/>
    </location>
</feature>
<name>A0A8S1HWV4_9PELO</name>
<feature type="compositionally biased region" description="Polar residues" evidence="1">
    <location>
        <begin position="1"/>
        <end position="17"/>
    </location>
</feature>
<dbReference type="OrthoDB" id="5814315at2759"/>